<evidence type="ECO:0000256" key="3">
    <source>
        <dbReference type="ARBA" id="ARBA00022840"/>
    </source>
</evidence>
<dbReference type="InterPro" id="IPR004525">
    <property type="entry name" value="EpmA"/>
</dbReference>
<keyword evidence="2" id="KW-0547">Nucleotide-binding</keyword>
<dbReference type="InterPro" id="IPR045864">
    <property type="entry name" value="aa-tRNA-synth_II/BPL/LPL"/>
</dbReference>
<dbReference type="InterPro" id="IPR018149">
    <property type="entry name" value="Lys-tRNA-synth_II_C"/>
</dbReference>
<dbReference type="PANTHER" id="PTHR42918">
    <property type="entry name" value="LYSYL-TRNA SYNTHETASE"/>
    <property type="match status" value="1"/>
</dbReference>
<evidence type="ECO:0000256" key="2">
    <source>
        <dbReference type="ARBA" id="ARBA00022741"/>
    </source>
</evidence>
<evidence type="ECO:0000313" key="6">
    <source>
        <dbReference type="Proteomes" id="UP000034849"/>
    </source>
</evidence>
<feature type="domain" description="Aminoacyl-transfer RNA synthetases class-II family profile" evidence="4">
    <location>
        <begin position="14"/>
        <end position="321"/>
    </location>
</feature>
<dbReference type="GO" id="GO:0005829">
    <property type="term" value="C:cytosol"/>
    <property type="evidence" value="ECO:0007669"/>
    <property type="project" value="TreeGrafter"/>
</dbReference>
<keyword evidence="5" id="KW-0648">Protein biosynthesis</keyword>
<dbReference type="PRINTS" id="PR00982">
    <property type="entry name" value="TRNASYNTHLYS"/>
</dbReference>
<dbReference type="EMBL" id="LBSX01000018">
    <property type="protein sequence ID" value="KKQ26927.1"/>
    <property type="molecule type" value="Genomic_DNA"/>
</dbReference>
<organism evidence="5 6">
    <name type="scientific">Candidatus Magasanikbacteria bacterium GW2011_GWC2_37_14</name>
    <dbReference type="NCBI Taxonomy" id="1619046"/>
    <lineage>
        <taxon>Bacteria</taxon>
        <taxon>Candidatus Magasanikiibacteriota</taxon>
    </lineage>
</organism>
<evidence type="ECO:0000256" key="1">
    <source>
        <dbReference type="ARBA" id="ARBA00022598"/>
    </source>
</evidence>
<keyword evidence="3" id="KW-0067">ATP-binding</keyword>
<dbReference type="PANTHER" id="PTHR42918:SF6">
    <property type="entry name" value="ELONGATION FACTOR P--(R)-BETA-LYSINE LIGASE"/>
    <property type="match status" value="1"/>
</dbReference>
<evidence type="ECO:0000313" key="5">
    <source>
        <dbReference type="EMBL" id="KKQ26927.1"/>
    </source>
</evidence>
<dbReference type="Gene3D" id="3.30.930.10">
    <property type="entry name" value="Bira Bifunctional Protein, Domain 2"/>
    <property type="match status" value="1"/>
</dbReference>
<dbReference type="Pfam" id="PF00152">
    <property type="entry name" value="tRNA-synt_2"/>
    <property type="match status" value="1"/>
</dbReference>
<protein>
    <submittedName>
        <fullName evidence="5">Translation elongation factor P Lys34:lysine transferase</fullName>
    </submittedName>
</protein>
<dbReference type="GO" id="GO:0004824">
    <property type="term" value="F:lysine-tRNA ligase activity"/>
    <property type="evidence" value="ECO:0007669"/>
    <property type="project" value="InterPro"/>
</dbReference>
<proteinExistence type="predicted"/>
<name>A0A0G0GAC2_9BACT</name>
<dbReference type="GO" id="GO:0006430">
    <property type="term" value="P:lysyl-tRNA aminoacylation"/>
    <property type="evidence" value="ECO:0007669"/>
    <property type="project" value="InterPro"/>
</dbReference>
<dbReference type="Proteomes" id="UP000034849">
    <property type="component" value="Unassembled WGS sequence"/>
</dbReference>
<dbReference type="NCBIfam" id="NF006828">
    <property type="entry name" value="PRK09350.1"/>
    <property type="match status" value="1"/>
</dbReference>
<sequence>MNQLSHLQKNKQNLELRFAILKAIRGFFSAENFVEVEVPLIVKLPGQEPNLSPIKVNIHNERGEEFNGFLHTSPEYTMKKLLAVGWEKIFYLGKTFRDQESFGGTHNPEFTMCEWYRTNEDMFKLMDDLENLFNFVAGTVQSNKSFKFQRITMKELWQKYVGVNLDEYLSEDKMFELCVTQGYQPQKQESYEELFYRIFLNKIEANLIEPTIVYNYPAKMASLSKLSAADPNYAERFEVYINGLELANAFSELTNGKEQLKRLKLEQAERGQSGKDVFDIDEDFIEALNFMPASAGIALGVDRLVMLLASCQEINNVITLPMSKIF</sequence>
<dbReference type="GO" id="GO:0000049">
    <property type="term" value="F:tRNA binding"/>
    <property type="evidence" value="ECO:0007669"/>
    <property type="project" value="TreeGrafter"/>
</dbReference>
<gene>
    <name evidence="5" type="ORF">US42_C0018G0001</name>
</gene>
<dbReference type="InterPro" id="IPR006195">
    <property type="entry name" value="aa-tRNA-synth_II"/>
</dbReference>
<comment type="caution">
    <text evidence="5">The sequence shown here is derived from an EMBL/GenBank/DDBJ whole genome shotgun (WGS) entry which is preliminary data.</text>
</comment>
<dbReference type="GO" id="GO:0005524">
    <property type="term" value="F:ATP binding"/>
    <property type="evidence" value="ECO:0007669"/>
    <property type="project" value="UniProtKB-KW"/>
</dbReference>
<evidence type="ECO:0000259" key="4">
    <source>
        <dbReference type="PROSITE" id="PS50862"/>
    </source>
</evidence>
<dbReference type="AlphaFoldDB" id="A0A0G0GAC2"/>
<dbReference type="InterPro" id="IPR004364">
    <property type="entry name" value="Aa-tRNA-synt_II"/>
</dbReference>
<keyword evidence="1" id="KW-0436">Ligase</keyword>
<dbReference type="GO" id="GO:0003746">
    <property type="term" value="F:translation elongation factor activity"/>
    <property type="evidence" value="ECO:0007669"/>
    <property type="project" value="UniProtKB-KW"/>
</dbReference>
<dbReference type="NCBIfam" id="TIGR00462">
    <property type="entry name" value="genX"/>
    <property type="match status" value="1"/>
</dbReference>
<keyword evidence="5" id="KW-0251">Elongation factor</keyword>
<dbReference type="STRING" id="1619046.US42_C0018G0001"/>
<accession>A0A0G0GAC2</accession>
<dbReference type="GO" id="GO:0016740">
    <property type="term" value="F:transferase activity"/>
    <property type="evidence" value="ECO:0007669"/>
    <property type="project" value="UniProtKB-KW"/>
</dbReference>
<dbReference type="SUPFAM" id="SSF55681">
    <property type="entry name" value="Class II aaRS and biotin synthetases"/>
    <property type="match status" value="1"/>
</dbReference>
<dbReference type="PROSITE" id="PS50862">
    <property type="entry name" value="AA_TRNA_LIGASE_II"/>
    <property type="match status" value="1"/>
</dbReference>
<keyword evidence="5" id="KW-0808">Transferase</keyword>
<reference evidence="5 6" key="1">
    <citation type="journal article" date="2015" name="Nature">
        <title>rRNA introns, odd ribosomes, and small enigmatic genomes across a large radiation of phyla.</title>
        <authorList>
            <person name="Brown C.T."/>
            <person name="Hug L.A."/>
            <person name="Thomas B.C."/>
            <person name="Sharon I."/>
            <person name="Castelle C.J."/>
            <person name="Singh A."/>
            <person name="Wilkins M.J."/>
            <person name="Williams K.H."/>
            <person name="Banfield J.F."/>
        </authorList>
    </citation>
    <scope>NUCLEOTIDE SEQUENCE [LARGE SCALE GENOMIC DNA]</scope>
</reference>